<proteinExistence type="predicted"/>
<organism evidence="2 3">
    <name type="scientific">Cryptolaemus montrouzieri</name>
    <dbReference type="NCBI Taxonomy" id="559131"/>
    <lineage>
        <taxon>Eukaryota</taxon>
        <taxon>Metazoa</taxon>
        <taxon>Ecdysozoa</taxon>
        <taxon>Arthropoda</taxon>
        <taxon>Hexapoda</taxon>
        <taxon>Insecta</taxon>
        <taxon>Pterygota</taxon>
        <taxon>Neoptera</taxon>
        <taxon>Endopterygota</taxon>
        <taxon>Coleoptera</taxon>
        <taxon>Polyphaga</taxon>
        <taxon>Cucujiformia</taxon>
        <taxon>Coccinelloidea</taxon>
        <taxon>Coccinellidae</taxon>
        <taxon>Scymninae</taxon>
        <taxon>Scymnini</taxon>
        <taxon>Cryptolaemus</taxon>
    </lineage>
</organism>
<comment type="caution">
    <text evidence="2">The sequence shown here is derived from an EMBL/GenBank/DDBJ whole genome shotgun (WGS) entry which is preliminary data.</text>
</comment>
<dbReference type="EMBL" id="JABFTP020000185">
    <property type="protein sequence ID" value="KAL3286137.1"/>
    <property type="molecule type" value="Genomic_DNA"/>
</dbReference>
<evidence type="ECO:0000313" key="3">
    <source>
        <dbReference type="Proteomes" id="UP001516400"/>
    </source>
</evidence>
<keyword evidence="3" id="KW-1185">Reference proteome</keyword>
<protein>
    <submittedName>
        <fullName evidence="2">Uncharacterized protein</fullName>
    </submittedName>
</protein>
<name>A0ABD2P604_9CUCU</name>
<reference evidence="2 3" key="1">
    <citation type="journal article" date="2021" name="BMC Biol.">
        <title>Horizontally acquired antibacterial genes associated with adaptive radiation of ladybird beetles.</title>
        <authorList>
            <person name="Li H.S."/>
            <person name="Tang X.F."/>
            <person name="Huang Y.H."/>
            <person name="Xu Z.Y."/>
            <person name="Chen M.L."/>
            <person name="Du X.Y."/>
            <person name="Qiu B.Y."/>
            <person name="Chen P.T."/>
            <person name="Zhang W."/>
            <person name="Slipinski A."/>
            <person name="Escalona H.E."/>
            <person name="Waterhouse R.M."/>
            <person name="Zwick A."/>
            <person name="Pang H."/>
        </authorList>
    </citation>
    <scope>NUCLEOTIDE SEQUENCE [LARGE SCALE GENOMIC DNA]</scope>
    <source>
        <strain evidence="2">SYSU2018</strain>
    </source>
</reference>
<evidence type="ECO:0000313" key="2">
    <source>
        <dbReference type="EMBL" id="KAL3286137.1"/>
    </source>
</evidence>
<evidence type="ECO:0000256" key="1">
    <source>
        <dbReference type="SAM" id="MobiDB-lite"/>
    </source>
</evidence>
<accession>A0ABD2P604</accession>
<dbReference type="Proteomes" id="UP001516400">
    <property type="component" value="Unassembled WGS sequence"/>
</dbReference>
<sequence length="121" mass="13967">MNPSHSIAQHIAKNENLAIQLKESDETKQTITNPTPHVLDEEASLTSYEETETILGTLNVNVKKKYRKKRKDIHVTIVKIMDILPTSGKNRRNRSKTLEKVKPYQSIQEGNYICCRNQYDL</sequence>
<feature type="region of interest" description="Disordered" evidence="1">
    <location>
        <begin position="24"/>
        <end position="44"/>
    </location>
</feature>
<dbReference type="AlphaFoldDB" id="A0ABD2P604"/>
<gene>
    <name evidence="2" type="ORF">HHI36_000649</name>
</gene>